<reference evidence="2 3" key="1">
    <citation type="submission" date="2016-11" db="EMBL/GenBank/DDBJ databases">
        <authorList>
            <person name="Jaros S."/>
            <person name="Januszkiewicz K."/>
            <person name="Wedrychowicz H."/>
        </authorList>
    </citation>
    <scope>NUCLEOTIDE SEQUENCE [LARGE SCALE GENOMIC DNA]</scope>
    <source>
        <strain evidence="2 3">DSM 26910</strain>
    </source>
</reference>
<dbReference type="STRING" id="1484053.SAMN05444274_102204"/>
<accession>A0A1M4VTM4</accession>
<feature type="transmembrane region" description="Helical" evidence="1">
    <location>
        <begin position="86"/>
        <end position="107"/>
    </location>
</feature>
<feature type="transmembrane region" description="Helical" evidence="1">
    <location>
        <begin position="45"/>
        <end position="65"/>
    </location>
</feature>
<keyword evidence="1" id="KW-0812">Transmembrane</keyword>
<organism evidence="2 3">
    <name type="scientific">Mariniphaga anaerophila</name>
    <dbReference type="NCBI Taxonomy" id="1484053"/>
    <lineage>
        <taxon>Bacteria</taxon>
        <taxon>Pseudomonadati</taxon>
        <taxon>Bacteroidota</taxon>
        <taxon>Bacteroidia</taxon>
        <taxon>Marinilabiliales</taxon>
        <taxon>Prolixibacteraceae</taxon>
        <taxon>Mariniphaga</taxon>
    </lineage>
</organism>
<gene>
    <name evidence="2" type="ORF">SAMN05444274_102204</name>
</gene>
<name>A0A1M4VTM4_9BACT</name>
<dbReference type="OrthoDB" id="978136at2"/>
<evidence type="ECO:0000313" key="2">
    <source>
        <dbReference type="EMBL" id="SHE72215.1"/>
    </source>
</evidence>
<evidence type="ECO:0000256" key="1">
    <source>
        <dbReference type="SAM" id="Phobius"/>
    </source>
</evidence>
<keyword evidence="3" id="KW-1185">Reference proteome</keyword>
<sequence>MDREVENTYQCNCSRDAFCSYVMGREDIAASEKDRLAQLVLNNHLAFSLYVCVSLTFWSIFVFWIDLIAMPGLTIYVGYVTNSLKIAALIPVLFFVLNFIAKFVYIYCRLNRLIPLWAITAAALPYVGFVFILREQFRKDPELKSIVIDYLKFKKEIKTRELKQYVARFIGRKS</sequence>
<dbReference type="RefSeq" id="WP_139249616.1">
    <property type="nucleotide sequence ID" value="NZ_FQUM01000002.1"/>
</dbReference>
<dbReference type="AlphaFoldDB" id="A0A1M4VTM4"/>
<feature type="transmembrane region" description="Helical" evidence="1">
    <location>
        <begin position="113"/>
        <end position="133"/>
    </location>
</feature>
<proteinExistence type="predicted"/>
<dbReference type="EMBL" id="FQUM01000002">
    <property type="protein sequence ID" value="SHE72215.1"/>
    <property type="molecule type" value="Genomic_DNA"/>
</dbReference>
<protein>
    <submittedName>
        <fullName evidence="2">Uncharacterized protein</fullName>
    </submittedName>
</protein>
<evidence type="ECO:0000313" key="3">
    <source>
        <dbReference type="Proteomes" id="UP000184164"/>
    </source>
</evidence>
<dbReference type="Proteomes" id="UP000184164">
    <property type="component" value="Unassembled WGS sequence"/>
</dbReference>
<keyword evidence="1" id="KW-0472">Membrane</keyword>
<keyword evidence="1" id="KW-1133">Transmembrane helix</keyword>